<name>A0A2A9M867_BESBE</name>
<comment type="caution">
    <text evidence="4">The sequence shown here is derived from an EMBL/GenBank/DDBJ whole genome shotgun (WGS) entry which is preliminary data.</text>
</comment>
<protein>
    <recommendedName>
        <fullName evidence="6">Transmembrane protein</fullName>
    </recommendedName>
</protein>
<keyword evidence="3" id="KW-0732">Signal</keyword>
<feature type="transmembrane region" description="Helical" evidence="2">
    <location>
        <begin position="77"/>
        <end position="99"/>
    </location>
</feature>
<sequence length="422" mass="44559">MCLFFVSWLAVCPLVFSQGSLVPANSGDKQVAVEWADGVHVSEEVPVAGTDATGGSRVSVHGKQQTAAAGVVGRRKVFVAAALVASISLVAAVLLYKYVRCVKDRKARRASGLLRDRLAAAGEGESLDDDDVKKACAAAVVWGFGSGEDEGLDEGASHAYKSSLQGAESPEAPAGGSLSTGPTWDWKPHPESEDEPEGPEEPPDASEALHGGGNGGKHVKSPGKPDPEEPPEGAEGGQGTPVGEGEGGATDGEGELHILAIDDEPKNIRNVVEDLKVIRTALENVMPRQGRAFSSELFTSVFEKQMGLLTKVVDHATELALSLEEAFIFSTEVIVVGDDSGVRLGKARAALMNLVEMLYDALNLTGRVFQRASMVRQHVAHDEFIVGGFLLSRISNLGRGLWSLQYSDSEGESSDEESNDND</sequence>
<proteinExistence type="predicted"/>
<dbReference type="GeneID" id="40312263"/>
<evidence type="ECO:0000256" key="3">
    <source>
        <dbReference type="SAM" id="SignalP"/>
    </source>
</evidence>
<evidence type="ECO:0000313" key="5">
    <source>
        <dbReference type="Proteomes" id="UP000224006"/>
    </source>
</evidence>
<keyword evidence="5" id="KW-1185">Reference proteome</keyword>
<feature type="compositionally biased region" description="Gly residues" evidence="1">
    <location>
        <begin position="234"/>
        <end position="251"/>
    </location>
</feature>
<evidence type="ECO:0000313" key="4">
    <source>
        <dbReference type="EMBL" id="PFH34185.1"/>
    </source>
</evidence>
<keyword evidence="2" id="KW-0812">Transmembrane</keyword>
<reference evidence="4 5" key="1">
    <citation type="submission" date="2017-09" db="EMBL/GenBank/DDBJ databases">
        <title>Genome sequencing of Besnoitia besnoiti strain Bb-Ger1.</title>
        <authorList>
            <person name="Schares G."/>
            <person name="Venepally P."/>
            <person name="Lorenzi H.A."/>
        </authorList>
    </citation>
    <scope>NUCLEOTIDE SEQUENCE [LARGE SCALE GENOMIC DNA]</scope>
    <source>
        <strain evidence="4 5">Bb-Ger1</strain>
    </source>
</reference>
<feature type="chain" id="PRO_5012857614" description="Transmembrane protein" evidence="3">
    <location>
        <begin position="18"/>
        <end position="422"/>
    </location>
</feature>
<dbReference type="Proteomes" id="UP000224006">
    <property type="component" value="Unassembled WGS sequence"/>
</dbReference>
<dbReference type="EMBL" id="NWUJ01000007">
    <property type="protein sequence ID" value="PFH34185.1"/>
    <property type="molecule type" value="Genomic_DNA"/>
</dbReference>
<feature type="signal peptide" evidence="3">
    <location>
        <begin position="1"/>
        <end position="17"/>
    </location>
</feature>
<feature type="region of interest" description="Disordered" evidence="1">
    <location>
        <begin position="160"/>
        <end position="252"/>
    </location>
</feature>
<gene>
    <name evidence="4" type="ORF">BESB_073370</name>
</gene>
<dbReference type="VEuPathDB" id="ToxoDB:BESB_073370"/>
<keyword evidence="2" id="KW-1133">Transmembrane helix</keyword>
<dbReference type="KEGG" id="bbes:BESB_073370"/>
<evidence type="ECO:0000256" key="1">
    <source>
        <dbReference type="SAM" id="MobiDB-lite"/>
    </source>
</evidence>
<evidence type="ECO:0008006" key="6">
    <source>
        <dbReference type="Google" id="ProtNLM"/>
    </source>
</evidence>
<dbReference type="AlphaFoldDB" id="A0A2A9M867"/>
<organism evidence="4 5">
    <name type="scientific">Besnoitia besnoiti</name>
    <name type="common">Apicomplexan protozoan</name>
    <dbReference type="NCBI Taxonomy" id="94643"/>
    <lineage>
        <taxon>Eukaryota</taxon>
        <taxon>Sar</taxon>
        <taxon>Alveolata</taxon>
        <taxon>Apicomplexa</taxon>
        <taxon>Conoidasida</taxon>
        <taxon>Coccidia</taxon>
        <taxon>Eucoccidiorida</taxon>
        <taxon>Eimeriorina</taxon>
        <taxon>Sarcocystidae</taxon>
        <taxon>Besnoitia</taxon>
    </lineage>
</organism>
<keyword evidence="2" id="KW-0472">Membrane</keyword>
<dbReference type="RefSeq" id="XP_029218194.1">
    <property type="nucleotide sequence ID" value="XM_029365710.1"/>
</dbReference>
<accession>A0A2A9M867</accession>
<feature type="compositionally biased region" description="Acidic residues" evidence="1">
    <location>
        <begin position="192"/>
        <end position="204"/>
    </location>
</feature>
<evidence type="ECO:0000256" key="2">
    <source>
        <dbReference type="SAM" id="Phobius"/>
    </source>
</evidence>